<reference evidence="1" key="1">
    <citation type="submission" date="2020-08" db="EMBL/GenBank/DDBJ databases">
        <title>Multicomponent nature underlies the extraordinary mechanical properties of spider dragline silk.</title>
        <authorList>
            <person name="Kono N."/>
            <person name="Nakamura H."/>
            <person name="Mori M."/>
            <person name="Yoshida Y."/>
            <person name="Ohtoshi R."/>
            <person name="Malay A.D."/>
            <person name="Moran D.A.P."/>
            <person name="Tomita M."/>
            <person name="Numata K."/>
            <person name="Arakawa K."/>
        </authorList>
    </citation>
    <scope>NUCLEOTIDE SEQUENCE</scope>
</reference>
<protein>
    <submittedName>
        <fullName evidence="1">Uncharacterized protein</fullName>
    </submittedName>
</protein>
<dbReference type="AlphaFoldDB" id="A0A8X6S3N7"/>
<comment type="caution">
    <text evidence="1">The sequence shown here is derived from an EMBL/GenBank/DDBJ whole genome shotgun (WGS) entry which is preliminary data.</text>
</comment>
<evidence type="ECO:0000313" key="1">
    <source>
        <dbReference type="EMBL" id="GFY02292.1"/>
    </source>
</evidence>
<accession>A0A8X6S3N7</accession>
<gene>
    <name evidence="1" type="ORF">TNCV_3501741</name>
</gene>
<dbReference type="EMBL" id="BMAU01021233">
    <property type="protein sequence ID" value="GFY02292.1"/>
    <property type="molecule type" value="Genomic_DNA"/>
</dbReference>
<organism evidence="1 2">
    <name type="scientific">Trichonephila clavipes</name>
    <name type="common">Golden silk orbweaver</name>
    <name type="synonym">Nephila clavipes</name>
    <dbReference type="NCBI Taxonomy" id="2585209"/>
    <lineage>
        <taxon>Eukaryota</taxon>
        <taxon>Metazoa</taxon>
        <taxon>Ecdysozoa</taxon>
        <taxon>Arthropoda</taxon>
        <taxon>Chelicerata</taxon>
        <taxon>Arachnida</taxon>
        <taxon>Araneae</taxon>
        <taxon>Araneomorphae</taxon>
        <taxon>Entelegynae</taxon>
        <taxon>Araneoidea</taxon>
        <taxon>Nephilidae</taxon>
        <taxon>Trichonephila</taxon>
    </lineage>
</organism>
<name>A0A8X6S3N7_TRICX</name>
<sequence length="128" mass="15283">MQPDLRRLICEHIIRVLHQKDVNQKQHICVKHDFVVSNHTISQLAFRYNPVEDSRFRQHVLIYTMMEVYPYCNVLEFKGETKGMFCTTEKIKLPQLREQSHYKFCLLDILRNQNISFMTSGNTIHVSK</sequence>
<evidence type="ECO:0000313" key="2">
    <source>
        <dbReference type="Proteomes" id="UP000887159"/>
    </source>
</evidence>
<dbReference type="Proteomes" id="UP000887159">
    <property type="component" value="Unassembled WGS sequence"/>
</dbReference>
<proteinExistence type="predicted"/>
<keyword evidence="2" id="KW-1185">Reference proteome</keyword>